<dbReference type="InterPro" id="IPR025451">
    <property type="entry name" value="DUF4211"/>
</dbReference>
<keyword evidence="3" id="KW-0862">Zinc</keyword>
<dbReference type="InterPro" id="IPR013083">
    <property type="entry name" value="Znf_RING/FYVE/PHD"/>
</dbReference>
<feature type="compositionally biased region" description="Basic residues" evidence="5">
    <location>
        <begin position="553"/>
        <end position="572"/>
    </location>
</feature>
<dbReference type="AlphaFoldDB" id="A0A1B6IRC9"/>
<name>A0A1B6IRC9_9HEMI</name>
<feature type="compositionally biased region" description="Polar residues" evidence="5">
    <location>
        <begin position="358"/>
        <end position="390"/>
    </location>
</feature>
<dbReference type="PROSITE" id="PS01359">
    <property type="entry name" value="ZF_PHD_1"/>
    <property type="match status" value="1"/>
</dbReference>
<accession>A0A1B6IRC9</accession>
<feature type="compositionally biased region" description="Basic and acidic residues" evidence="5">
    <location>
        <begin position="492"/>
        <end position="501"/>
    </location>
</feature>
<feature type="domain" description="PHD-type" evidence="6">
    <location>
        <begin position="692"/>
        <end position="745"/>
    </location>
</feature>
<feature type="region of interest" description="Disordered" evidence="5">
    <location>
        <begin position="469"/>
        <end position="679"/>
    </location>
</feature>
<evidence type="ECO:0000256" key="3">
    <source>
        <dbReference type="ARBA" id="ARBA00022833"/>
    </source>
</evidence>
<feature type="compositionally biased region" description="Basic and acidic residues" evidence="5">
    <location>
        <begin position="283"/>
        <end position="292"/>
    </location>
</feature>
<feature type="compositionally biased region" description="Polar residues" evidence="5">
    <location>
        <begin position="119"/>
        <end position="134"/>
    </location>
</feature>
<dbReference type="EMBL" id="GECU01018221">
    <property type="protein sequence ID" value="JAS89485.1"/>
    <property type="molecule type" value="Transcribed_RNA"/>
</dbReference>
<dbReference type="InterPro" id="IPR011011">
    <property type="entry name" value="Znf_FYVE_PHD"/>
</dbReference>
<dbReference type="GO" id="GO:0005634">
    <property type="term" value="C:nucleus"/>
    <property type="evidence" value="ECO:0007669"/>
    <property type="project" value="TreeGrafter"/>
</dbReference>
<organism evidence="7">
    <name type="scientific">Homalodisca liturata</name>
    <dbReference type="NCBI Taxonomy" id="320908"/>
    <lineage>
        <taxon>Eukaryota</taxon>
        <taxon>Metazoa</taxon>
        <taxon>Ecdysozoa</taxon>
        <taxon>Arthropoda</taxon>
        <taxon>Hexapoda</taxon>
        <taxon>Insecta</taxon>
        <taxon>Pterygota</taxon>
        <taxon>Neoptera</taxon>
        <taxon>Paraneoptera</taxon>
        <taxon>Hemiptera</taxon>
        <taxon>Auchenorrhyncha</taxon>
        <taxon>Membracoidea</taxon>
        <taxon>Cicadellidae</taxon>
        <taxon>Cicadellinae</taxon>
        <taxon>Proconiini</taxon>
        <taxon>Homalodisca</taxon>
    </lineage>
</organism>
<feature type="compositionally biased region" description="Low complexity" evidence="5">
    <location>
        <begin position="61"/>
        <end position="76"/>
    </location>
</feature>
<dbReference type="InterPro" id="IPR001965">
    <property type="entry name" value="Znf_PHD"/>
</dbReference>
<feature type="compositionally biased region" description="Polar residues" evidence="5">
    <location>
        <begin position="624"/>
        <end position="634"/>
    </location>
</feature>
<dbReference type="Pfam" id="PF00628">
    <property type="entry name" value="PHD"/>
    <property type="match status" value="1"/>
</dbReference>
<sequence length="986" mass="109854">MMDSAQHRSATSRAGSIQQSQLQQQLLNHQKTNSYRSFSSSTGSTPESEYGQGTGHRNVPSDGGYSSSSSVGQNGSDCNNLQRSPLNHSQPSPLGHVTSPAAYPMYHSPMTSMSSPSPVQQHPDQNGSYKQNPSPKVAPHSPLDASVTKPPSVGQVGYSSVITRNDQNYPNERNMEYPAKQCWEGAEQQLRNPAAKYPGYPGADVQRQRGILGLSERQQAYFDSSSSQHLTDTKGDPMSIVKNLQTLQQQCQAPVNPAALTDVKPTVAIPKPPSKGAARRKKSVEIKTETKSSEYIGRVPPPAHLNTNQPQQNGGYTEFERWNLPASHKMFGANPGSSVPQNTLHSNGNYPNPGLISHPNQHTASHSPYYQSTQHLPSSQQNCSDPQNCTETSVQISNSEVVTPTVGEAPVAKVIVPDVEEELGFLAEIPVTSSKSFEDKPPLSEIKPVIPFSNPNSSFMASFIKFLQGEKESSPPPKRKPIKPTYIPVSKTKTEINDSKKNSKPKRKSSPSPTLDFEDDPRYFPLPKDPSSRKLETSSDSDCDDLSLESRISRSKSRSKSRRRTGSRKSSKRRDSVSTRKPKKRQKHSSDEEEEEAEDLPRRNTSTRKAKEKISRLQDDNEFSDPSLSGSDQEWTPAEKKESDSDKSGRRRSLRGKQKPPPKVKKPPPSRFLESSDEETNAALIAAMKESGEMCAVCSSAFEDPKDAMKCSNCGKSYHPGCCSLQSAQKLKKRTAWKCDECRPPSAVRNEKSTKRTSGPKRGRRAIKPDEEDVTNDGDEYFPFKSGEFIVVKADLQEEFPPIWRVDGKTLLQKYEPFDQNGEKLYRNISTYSGWTPQNRNIYEKIPVQFIVQSRMETIVKFLRSEMVDPAEEQAFLEQSLNETAKYQDNFEVYIQTLISQALDSNFLAEIFAEKDEYFLQNVEVIDAVTEERRVRLVTAVGWPKDCSIQSSVATWPCYNVLADLKASNIKLCDACFHSKVHARTL</sequence>
<protein>
    <recommendedName>
        <fullName evidence="6">PHD-type domain-containing protein</fullName>
    </recommendedName>
</protein>
<dbReference type="InterPro" id="IPR019786">
    <property type="entry name" value="Zinc_finger_PHD-type_CS"/>
</dbReference>
<feature type="compositionally biased region" description="Basic residues" evidence="5">
    <location>
        <begin position="649"/>
        <end position="668"/>
    </location>
</feature>
<keyword evidence="1" id="KW-0479">Metal-binding</keyword>
<keyword evidence="2 4" id="KW-0863">Zinc-finger</keyword>
<feature type="compositionally biased region" description="Polar residues" evidence="5">
    <location>
        <begin position="7"/>
        <end position="17"/>
    </location>
</feature>
<evidence type="ECO:0000256" key="4">
    <source>
        <dbReference type="PROSITE-ProRule" id="PRU00146"/>
    </source>
</evidence>
<reference evidence="7" key="1">
    <citation type="submission" date="2015-11" db="EMBL/GenBank/DDBJ databases">
        <title>De novo transcriptome assembly of four potential Pierce s Disease insect vectors from Arizona vineyards.</title>
        <authorList>
            <person name="Tassone E.E."/>
        </authorList>
    </citation>
    <scope>NUCLEOTIDE SEQUENCE</scope>
</reference>
<dbReference type="Pfam" id="PF13926">
    <property type="entry name" value="DUF4211"/>
    <property type="match status" value="1"/>
</dbReference>
<feature type="non-terminal residue" evidence="7">
    <location>
        <position position="986"/>
    </location>
</feature>
<feature type="compositionally biased region" description="Low complexity" evidence="5">
    <location>
        <begin position="34"/>
        <end position="51"/>
    </location>
</feature>
<feature type="region of interest" description="Disordered" evidence="5">
    <location>
        <begin position="1"/>
        <end position="172"/>
    </location>
</feature>
<feature type="compositionally biased region" description="Polar residues" evidence="5">
    <location>
        <begin position="335"/>
        <end position="350"/>
    </location>
</feature>
<feature type="compositionally biased region" description="Basic and acidic residues" evidence="5">
    <location>
        <begin position="744"/>
        <end position="754"/>
    </location>
</feature>
<dbReference type="PANTHER" id="PTHR14689:SF0">
    <property type="entry name" value="COILED-COIL DOMAIN-CONTAINING PROTEIN 82"/>
    <property type="match status" value="1"/>
</dbReference>
<dbReference type="Gene3D" id="3.30.40.10">
    <property type="entry name" value="Zinc/RING finger domain, C3HC4 (zinc finger)"/>
    <property type="match status" value="1"/>
</dbReference>
<evidence type="ECO:0000256" key="5">
    <source>
        <dbReference type="SAM" id="MobiDB-lite"/>
    </source>
</evidence>
<dbReference type="InterPro" id="IPR019787">
    <property type="entry name" value="Znf_PHD-finger"/>
</dbReference>
<evidence type="ECO:0000259" key="6">
    <source>
        <dbReference type="PROSITE" id="PS50016"/>
    </source>
</evidence>
<feature type="compositionally biased region" description="Polar residues" evidence="5">
    <location>
        <begin position="77"/>
        <end position="92"/>
    </location>
</feature>
<dbReference type="GO" id="GO:0008270">
    <property type="term" value="F:zinc ion binding"/>
    <property type="evidence" value="ECO:0007669"/>
    <property type="project" value="UniProtKB-KW"/>
</dbReference>
<feature type="compositionally biased region" description="Low complexity" evidence="5">
    <location>
        <begin position="18"/>
        <end position="27"/>
    </location>
</feature>
<evidence type="ECO:0000313" key="7">
    <source>
        <dbReference type="EMBL" id="JAS89485.1"/>
    </source>
</evidence>
<feature type="compositionally biased region" description="Low complexity" evidence="5">
    <location>
        <begin position="104"/>
        <end position="118"/>
    </location>
</feature>
<feature type="compositionally biased region" description="Polar residues" evidence="5">
    <location>
        <begin position="305"/>
        <end position="315"/>
    </location>
</feature>
<feature type="compositionally biased region" description="Polar residues" evidence="5">
    <location>
        <begin position="157"/>
        <end position="171"/>
    </location>
</feature>
<feature type="region of interest" description="Disordered" evidence="5">
    <location>
        <begin position="744"/>
        <end position="778"/>
    </location>
</feature>
<evidence type="ECO:0000256" key="2">
    <source>
        <dbReference type="ARBA" id="ARBA00022771"/>
    </source>
</evidence>
<evidence type="ECO:0000256" key="1">
    <source>
        <dbReference type="ARBA" id="ARBA00022723"/>
    </source>
</evidence>
<feature type="compositionally biased region" description="Basic and acidic residues" evidence="5">
    <location>
        <begin position="637"/>
        <end position="648"/>
    </location>
</feature>
<feature type="region of interest" description="Disordered" evidence="5">
    <location>
        <begin position="265"/>
        <end position="390"/>
    </location>
</feature>
<gene>
    <name evidence="7" type="ORF">g.17028</name>
</gene>
<dbReference type="PROSITE" id="PS50016">
    <property type="entry name" value="ZF_PHD_2"/>
    <property type="match status" value="1"/>
</dbReference>
<dbReference type="CDD" id="cd15489">
    <property type="entry name" value="PHD_SF"/>
    <property type="match status" value="1"/>
</dbReference>
<dbReference type="SMART" id="SM00249">
    <property type="entry name" value="PHD"/>
    <property type="match status" value="1"/>
</dbReference>
<dbReference type="SUPFAM" id="SSF57903">
    <property type="entry name" value="FYVE/PHD zinc finger"/>
    <property type="match status" value="1"/>
</dbReference>
<dbReference type="PANTHER" id="PTHR14689">
    <property type="entry name" value="PHORBOL-ESTER_DAG-TYPE DOMAIN-CONTAINING PROTEIN"/>
    <property type="match status" value="1"/>
</dbReference>
<proteinExistence type="predicted"/>